<feature type="transmembrane region" description="Helical" evidence="1">
    <location>
        <begin position="409"/>
        <end position="433"/>
    </location>
</feature>
<protein>
    <submittedName>
        <fullName evidence="2">Uncharacterized protein</fullName>
    </submittedName>
</protein>
<name>A0A8J8MAG9_9FIRM</name>
<accession>A0A8J8MAG9</accession>
<evidence type="ECO:0000313" key="3">
    <source>
        <dbReference type="Proteomes" id="UP000677305"/>
    </source>
</evidence>
<dbReference type="EMBL" id="CP058561">
    <property type="protein sequence ID" value="QUH29105.1"/>
    <property type="molecule type" value="Genomic_DNA"/>
</dbReference>
<keyword evidence="1" id="KW-1133">Transmembrane helix</keyword>
<dbReference type="RefSeq" id="WP_212693242.1">
    <property type="nucleotide sequence ID" value="NZ_CP058561.1"/>
</dbReference>
<evidence type="ECO:0000256" key="1">
    <source>
        <dbReference type="SAM" id="Phobius"/>
    </source>
</evidence>
<keyword evidence="1" id="KW-0812">Transmembrane</keyword>
<sequence>MVAVISSPKYLEDIDRAVEQLFKEVVFKKIDRDIDILEEKTIIDKIDMDMLILDISCVEDPRKLPQFIRGIQMNKENIRIIIIAPYSFSGNLIMNDLISMGIYDIIGQEDQADSHILSSIIELYENPSTYAKAIKWDKGAVNRNKREQEFIKTGEGRFGKKKTGDVITVEKDKIVGTVVIAVAGTISRIGTTHTAISIGNFLLRNKNGVAVVEMQQSDAFESIKNSYDNVELKKGLFSLAGIDFYPYDPAFAVSDLILGDYDYVVLDMGPYDICDVAEFKRAQERIIVSGVKDWELDELDKFLKTENKINANKYLFSFCGDNMFQFVKGSMEPLDCYQAAYNPQPFDDEEAANEVYEKILCNVLPRIKEQEKGLLDSLLKKKEIITHHKPILLKRVEIKTTEKEEFLKYMIFILLIVILLVVFGFLVVTSPIFSGIKNFFSQLVKH</sequence>
<reference evidence="2 3" key="1">
    <citation type="submission" date="2020-07" db="EMBL/GenBank/DDBJ databases">
        <title>Vallitalea guaymasensis genome.</title>
        <authorList>
            <person name="Postec A."/>
        </authorList>
    </citation>
    <scope>NUCLEOTIDE SEQUENCE [LARGE SCALE GENOMIC DNA]</scope>
    <source>
        <strain evidence="2 3">Ra1766G1</strain>
    </source>
</reference>
<gene>
    <name evidence="2" type="ORF">HYG85_09285</name>
</gene>
<organism evidence="2 3">
    <name type="scientific">Vallitalea guaymasensis</name>
    <dbReference type="NCBI Taxonomy" id="1185412"/>
    <lineage>
        <taxon>Bacteria</taxon>
        <taxon>Bacillati</taxon>
        <taxon>Bacillota</taxon>
        <taxon>Clostridia</taxon>
        <taxon>Lachnospirales</taxon>
        <taxon>Vallitaleaceae</taxon>
        <taxon>Vallitalea</taxon>
    </lineage>
</organism>
<evidence type="ECO:0000313" key="2">
    <source>
        <dbReference type="EMBL" id="QUH29105.1"/>
    </source>
</evidence>
<dbReference type="KEGG" id="vgu:HYG85_09285"/>
<dbReference type="Proteomes" id="UP000677305">
    <property type="component" value="Chromosome"/>
</dbReference>
<proteinExistence type="predicted"/>
<keyword evidence="1" id="KW-0472">Membrane</keyword>
<keyword evidence="3" id="KW-1185">Reference proteome</keyword>
<dbReference type="AlphaFoldDB" id="A0A8J8MAG9"/>